<reference evidence="4" key="1">
    <citation type="journal article" date="2017" name="Front. Plant Sci.">
        <title>Climate Clever Clovers: New Paradigm to Reduce the Environmental Footprint of Ruminants by Breeding Low Methanogenic Forages Utilizing Haplotype Variation.</title>
        <authorList>
            <person name="Kaur P."/>
            <person name="Appels R."/>
            <person name="Bayer P.E."/>
            <person name="Keeble-Gagnere G."/>
            <person name="Wang J."/>
            <person name="Hirakawa H."/>
            <person name="Shirasawa K."/>
            <person name="Vercoe P."/>
            <person name="Stefanova K."/>
            <person name="Durmic Z."/>
            <person name="Nichols P."/>
            <person name="Revell C."/>
            <person name="Isobe S.N."/>
            <person name="Edwards D."/>
            <person name="Erskine W."/>
        </authorList>
    </citation>
    <scope>NUCLEOTIDE SEQUENCE [LARGE SCALE GENOMIC DNA]</scope>
    <source>
        <strain evidence="4">cv. Daliak</strain>
    </source>
</reference>
<dbReference type="AlphaFoldDB" id="A0A2Z6PRE1"/>
<feature type="region of interest" description="Disordered" evidence="1">
    <location>
        <begin position="271"/>
        <end position="302"/>
    </location>
</feature>
<proteinExistence type="predicted"/>
<feature type="region of interest" description="Disordered" evidence="1">
    <location>
        <begin position="216"/>
        <end position="253"/>
    </location>
</feature>
<dbReference type="EMBL" id="DF974499">
    <property type="protein sequence ID" value="GAU48967.1"/>
    <property type="molecule type" value="Genomic_DNA"/>
</dbReference>
<evidence type="ECO:0000259" key="2">
    <source>
        <dbReference type="Pfam" id="PF13966"/>
    </source>
</evidence>
<keyword evidence="4" id="KW-1185">Reference proteome</keyword>
<feature type="region of interest" description="Disordered" evidence="1">
    <location>
        <begin position="1"/>
        <end position="31"/>
    </location>
</feature>
<dbReference type="Pfam" id="PF13966">
    <property type="entry name" value="zf-RVT"/>
    <property type="match status" value="1"/>
</dbReference>
<dbReference type="OrthoDB" id="1431012at2759"/>
<feature type="compositionally biased region" description="Polar residues" evidence="1">
    <location>
        <begin position="226"/>
        <end position="239"/>
    </location>
</feature>
<evidence type="ECO:0000313" key="3">
    <source>
        <dbReference type="EMBL" id="GAU48967.1"/>
    </source>
</evidence>
<evidence type="ECO:0000256" key="1">
    <source>
        <dbReference type="SAM" id="MobiDB-lite"/>
    </source>
</evidence>
<evidence type="ECO:0000313" key="4">
    <source>
        <dbReference type="Proteomes" id="UP000242715"/>
    </source>
</evidence>
<feature type="domain" description="Reverse transcriptase zinc-binding" evidence="2">
    <location>
        <begin position="403"/>
        <end position="489"/>
    </location>
</feature>
<name>A0A2Z6PRE1_TRISU</name>
<feature type="compositionally biased region" description="Pro residues" evidence="1">
    <location>
        <begin position="10"/>
        <end position="19"/>
    </location>
</feature>
<gene>
    <name evidence="3" type="ORF">TSUD_188140</name>
</gene>
<feature type="compositionally biased region" description="Acidic residues" evidence="1">
    <location>
        <begin position="293"/>
        <end position="302"/>
    </location>
</feature>
<protein>
    <recommendedName>
        <fullName evidence="2">Reverse transcriptase zinc-binding domain-containing protein</fullName>
    </recommendedName>
</protein>
<organism evidence="3 4">
    <name type="scientific">Trifolium subterraneum</name>
    <name type="common">Subterranean clover</name>
    <dbReference type="NCBI Taxonomy" id="3900"/>
    <lineage>
        <taxon>Eukaryota</taxon>
        <taxon>Viridiplantae</taxon>
        <taxon>Streptophyta</taxon>
        <taxon>Embryophyta</taxon>
        <taxon>Tracheophyta</taxon>
        <taxon>Spermatophyta</taxon>
        <taxon>Magnoliopsida</taxon>
        <taxon>eudicotyledons</taxon>
        <taxon>Gunneridae</taxon>
        <taxon>Pentapetalae</taxon>
        <taxon>rosids</taxon>
        <taxon>fabids</taxon>
        <taxon>Fabales</taxon>
        <taxon>Fabaceae</taxon>
        <taxon>Papilionoideae</taxon>
        <taxon>50 kb inversion clade</taxon>
        <taxon>NPAAA clade</taxon>
        <taxon>Hologalegina</taxon>
        <taxon>IRL clade</taxon>
        <taxon>Trifolieae</taxon>
        <taxon>Trifolium</taxon>
    </lineage>
</organism>
<dbReference type="Proteomes" id="UP000242715">
    <property type="component" value="Unassembled WGS sequence"/>
</dbReference>
<accession>A0A2Z6PRE1</accession>
<dbReference type="InterPro" id="IPR026960">
    <property type="entry name" value="RVT-Znf"/>
</dbReference>
<sequence>MSHSGSFPGKEPPPSPTRPPETVQTNKQKCSFRDKVLGNQAPVPRRETVDLIGQKLFKIEFENENVMKQTRVVTSEKVVNGVETAVPAVSQMPPSTNMEGNKDDTRINDKDLYGDWLVVNRKKNRKPRSKIQGERAGFTDARKSLGKGLTFTHLANEGKEIEEGGTKFHVMGSTYHPGESAELPKVWTKKNNKRARGMGHKGNEPNKLGNEMLNLGLKDKNGPAASKQQNSKNHTSQGGSRFASPIVISSTTTKPPETMLFSAVRMKDQIGCGGDNHLKPPAPNETTAKESNEDYEDAKEDDDEMVAETPLHNQKSWNHMHDLISRYKPDVIILIETHTLFHSCERFWYREGYEKIEIQEVQGQAGGIWAIQSRGSDFQFAIPCIVNDLPDIWTWNNPSSGIYTAKDAYRWLLEPSPVNNNNGWQWIWRLQLPASIQFFVWQFLHESIPTKDVLHHRQVCISNLCPRCLLDTETIDHCLFLCGDSVDIWNMCGLHSIPSSIQGVDRMTWCKQFGRKHGNIILVTLWMAWCARNNFIFNNQRECTQTSVAKFFSLVNASADAFLLPEVVSPLAGNHRLVTWSRPVEGFVCLNVDGSLLGSSNTAGYGGLLRNRDAVLGTWFP</sequence>